<dbReference type="Pfam" id="PF17667">
    <property type="entry name" value="Pkinase_fungal"/>
    <property type="match status" value="1"/>
</dbReference>
<dbReference type="PROSITE" id="PS50011">
    <property type="entry name" value="PROTEIN_KINASE_DOM"/>
    <property type="match status" value="1"/>
</dbReference>
<dbReference type="InterPro" id="IPR008266">
    <property type="entry name" value="Tyr_kinase_AS"/>
</dbReference>
<evidence type="ECO:0000259" key="1">
    <source>
        <dbReference type="PROSITE" id="PS50011"/>
    </source>
</evidence>
<gene>
    <name evidence="2" type="ORF">K435DRAFT_654792</name>
</gene>
<dbReference type="SUPFAM" id="SSF56112">
    <property type="entry name" value="Protein kinase-like (PK-like)"/>
    <property type="match status" value="1"/>
</dbReference>
<dbReference type="EMBL" id="ML179086">
    <property type="protein sequence ID" value="THV01690.1"/>
    <property type="molecule type" value="Genomic_DNA"/>
</dbReference>
<organism evidence="2 3">
    <name type="scientific">Dendrothele bispora (strain CBS 962.96)</name>
    <dbReference type="NCBI Taxonomy" id="1314807"/>
    <lineage>
        <taxon>Eukaryota</taxon>
        <taxon>Fungi</taxon>
        <taxon>Dikarya</taxon>
        <taxon>Basidiomycota</taxon>
        <taxon>Agaricomycotina</taxon>
        <taxon>Agaricomycetes</taxon>
        <taxon>Agaricomycetidae</taxon>
        <taxon>Agaricales</taxon>
        <taxon>Agaricales incertae sedis</taxon>
        <taxon>Dendrothele</taxon>
    </lineage>
</organism>
<feature type="domain" description="Protein kinase" evidence="1">
    <location>
        <begin position="127"/>
        <end position="490"/>
    </location>
</feature>
<evidence type="ECO:0000313" key="3">
    <source>
        <dbReference type="Proteomes" id="UP000297245"/>
    </source>
</evidence>
<dbReference type="Gene3D" id="1.10.510.10">
    <property type="entry name" value="Transferase(Phosphotransferase) domain 1"/>
    <property type="match status" value="1"/>
</dbReference>
<proteinExistence type="predicted"/>
<dbReference type="Proteomes" id="UP000297245">
    <property type="component" value="Unassembled WGS sequence"/>
</dbReference>
<accession>A0A4S8MG97</accession>
<dbReference type="GO" id="GO:0004672">
    <property type="term" value="F:protein kinase activity"/>
    <property type="evidence" value="ECO:0007669"/>
    <property type="project" value="InterPro"/>
</dbReference>
<dbReference type="PROSITE" id="PS00109">
    <property type="entry name" value="PROTEIN_KINASE_TYR"/>
    <property type="match status" value="1"/>
</dbReference>
<dbReference type="PANTHER" id="PTHR38248:SF2">
    <property type="entry name" value="FUNK1 11"/>
    <property type="match status" value="1"/>
</dbReference>
<dbReference type="OrthoDB" id="5569250at2759"/>
<keyword evidence="3" id="KW-1185">Reference proteome</keyword>
<dbReference type="AlphaFoldDB" id="A0A4S8MG97"/>
<dbReference type="InterPro" id="IPR011009">
    <property type="entry name" value="Kinase-like_dom_sf"/>
</dbReference>
<protein>
    <recommendedName>
        <fullName evidence="1">Protein kinase domain-containing protein</fullName>
    </recommendedName>
</protein>
<reference evidence="2 3" key="1">
    <citation type="journal article" date="2019" name="Nat. Ecol. Evol.">
        <title>Megaphylogeny resolves global patterns of mushroom evolution.</title>
        <authorList>
            <person name="Varga T."/>
            <person name="Krizsan K."/>
            <person name="Foldi C."/>
            <person name="Dima B."/>
            <person name="Sanchez-Garcia M."/>
            <person name="Sanchez-Ramirez S."/>
            <person name="Szollosi G.J."/>
            <person name="Szarkandi J.G."/>
            <person name="Papp V."/>
            <person name="Albert L."/>
            <person name="Andreopoulos W."/>
            <person name="Angelini C."/>
            <person name="Antonin V."/>
            <person name="Barry K.W."/>
            <person name="Bougher N.L."/>
            <person name="Buchanan P."/>
            <person name="Buyck B."/>
            <person name="Bense V."/>
            <person name="Catcheside P."/>
            <person name="Chovatia M."/>
            <person name="Cooper J."/>
            <person name="Damon W."/>
            <person name="Desjardin D."/>
            <person name="Finy P."/>
            <person name="Geml J."/>
            <person name="Haridas S."/>
            <person name="Hughes K."/>
            <person name="Justo A."/>
            <person name="Karasinski D."/>
            <person name="Kautmanova I."/>
            <person name="Kiss B."/>
            <person name="Kocsube S."/>
            <person name="Kotiranta H."/>
            <person name="LaButti K.M."/>
            <person name="Lechner B.E."/>
            <person name="Liimatainen K."/>
            <person name="Lipzen A."/>
            <person name="Lukacs Z."/>
            <person name="Mihaltcheva S."/>
            <person name="Morgado L.N."/>
            <person name="Niskanen T."/>
            <person name="Noordeloos M.E."/>
            <person name="Ohm R.A."/>
            <person name="Ortiz-Santana B."/>
            <person name="Ovrebo C."/>
            <person name="Racz N."/>
            <person name="Riley R."/>
            <person name="Savchenko A."/>
            <person name="Shiryaev A."/>
            <person name="Soop K."/>
            <person name="Spirin V."/>
            <person name="Szebenyi C."/>
            <person name="Tomsovsky M."/>
            <person name="Tulloss R.E."/>
            <person name="Uehling J."/>
            <person name="Grigoriev I.V."/>
            <person name="Vagvolgyi C."/>
            <person name="Papp T."/>
            <person name="Martin F.M."/>
            <person name="Miettinen O."/>
            <person name="Hibbett D.S."/>
            <person name="Nagy L.G."/>
        </authorList>
    </citation>
    <scope>NUCLEOTIDE SEQUENCE [LARGE SCALE GENOMIC DNA]</scope>
    <source>
        <strain evidence="2 3">CBS 962.96</strain>
    </source>
</reference>
<dbReference type="SMART" id="SM00220">
    <property type="entry name" value="S_TKc"/>
    <property type="match status" value="1"/>
</dbReference>
<dbReference type="GO" id="GO:0005524">
    <property type="term" value="F:ATP binding"/>
    <property type="evidence" value="ECO:0007669"/>
    <property type="project" value="InterPro"/>
</dbReference>
<dbReference type="PANTHER" id="PTHR38248">
    <property type="entry name" value="FUNK1 6"/>
    <property type="match status" value="1"/>
</dbReference>
<name>A0A4S8MG97_DENBC</name>
<evidence type="ECO:0000313" key="2">
    <source>
        <dbReference type="EMBL" id="THV01690.1"/>
    </source>
</evidence>
<dbReference type="InterPro" id="IPR040976">
    <property type="entry name" value="Pkinase_fungal"/>
</dbReference>
<sequence>MLSSGLLRSHSVGLVVDSNILQITYYDRSKIVLSERIDLSKNEGQTVFLTSLHQLVFLEDRKQGFLPVTVGSAAFSLPIIRPRMNPNYLSAMEGEGRDLTKSAGFSFSRDTFYGCQLTLAPDKIVDLKEVVHRAHGTIGRGTTVIRATMKVNGVERDVAVKISYPGKNRVAEDKLVEQARKMAQGEHSWVQNHLPEILFSRTYDFAEDMPENRLAEYFESHDIPYERRVLRIIVQDYLDPITKLTDPRAYAQAFFDVLQVHRWLVDHPKILHRDISLQNIMLRRRDDQTYAVLNDFDLSSPLPLKGGPTSLQRTGTKPYMSPDLLDTDCNTQEAMIPAYRHDLETIFYVILVFCSQYEGPSKVAKKPKVAKKEFSNWFTSPNQDVAASKRLWITGTREIRPTEFFGEFFEGYLFNLKCCIAGGYCAKDNFLLKSRLYERYGGEHPGLFEWFTLGGTVTYEKFKNIMGEYMGQPLLDRYAQPAPLNDKDFTPLP</sequence>
<dbReference type="InterPro" id="IPR000719">
    <property type="entry name" value="Prot_kinase_dom"/>
</dbReference>